<dbReference type="Proteomes" id="UP001227268">
    <property type="component" value="Unassembled WGS sequence"/>
</dbReference>
<proteinExistence type="predicted"/>
<sequence>MDLGSTAMAATTTYPSPSPPLMDEDLASEPFHHHAHQTRITLALSIISSRGIAISFLSGVTLLSLSLIPILLTHGSLKALRSVIGASGLVWLFITGVVWLLLRPRGTYSRVPVTALDGGGGGVVDFPGMDGGKDDTWDVVRRKVWEGWARVGLLVNGEEIRRLRVTYWYLLASALLQDAFNTTLAVSILFAKTTLGMSPAQVIIVGLLMQLTAVLSSSLTPAIQKRYDLTGIQSILVCVAMGTGMCVYGMIGLVCPWFGMRNTWEMYLCAIWFGMGQEARFFSLFSITDKSASFLGPAAIAAVADLTGEIRYGFGVLALLMVVPVPILLYFVDVERGRKDSRLYATR</sequence>
<reference evidence="1" key="1">
    <citation type="submission" date="2023-04" db="EMBL/GenBank/DDBJ databases">
        <title>Draft Genome sequencing of Naganishia species isolated from polar environments using Oxford Nanopore Technology.</title>
        <authorList>
            <person name="Leo P."/>
            <person name="Venkateswaran K."/>
        </authorList>
    </citation>
    <scope>NUCLEOTIDE SEQUENCE</scope>
    <source>
        <strain evidence="1">MNA-CCFEE 5423</strain>
    </source>
</reference>
<name>A0ACC2VC87_9TREE</name>
<gene>
    <name evidence="1" type="ORF">QFC21_005003</name>
</gene>
<protein>
    <submittedName>
        <fullName evidence="1">Uncharacterized protein</fullName>
    </submittedName>
</protein>
<evidence type="ECO:0000313" key="1">
    <source>
        <dbReference type="EMBL" id="KAJ9096733.1"/>
    </source>
</evidence>
<keyword evidence="2" id="KW-1185">Reference proteome</keyword>
<organism evidence="1 2">
    <name type="scientific">Naganishia friedmannii</name>
    <dbReference type="NCBI Taxonomy" id="89922"/>
    <lineage>
        <taxon>Eukaryota</taxon>
        <taxon>Fungi</taxon>
        <taxon>Dikarya</taxon>
        <taxon>Basidiomycota</taxon>
        <taxon>Agaricomycotina</taxon>
        <taxon>Tremellomycetes</taxon>
        <taxon>Filobasidiales</taxon>
        <taxon>Filobasidiaceae</taxon>
        <taxon>Naganishia</taxon>
    </lineage>
</organism>
<evidence type="ECO:0000313" key="2">
    <source>
        <dbReference type="Proteomes" id="UP001227268"/>
    </source>
</evidence>
<accession>A0ACC2VC87</accession>
<comment type="caution">
    <text evidence="1">The sequence shown here is derived from an EMBL/GenBank/DDBJ whole genome shotgun (WGS) entry which is preliminary data.</text>
</comment>
<dbReference type="EMBL" id="JASBWT010000018">
    <property type="protein sequence ID" value="KAJ9096733.1"/>
    <property type="molecule type" value="Genomic_DNA"/>
</dbReference>